<keyword evidence="3 7" id="KW-0694">RNA-binding</keyword>
<dbReference type="HAMAP" id="MF_01325_B">
    <property type="entry name" value="Ribosomal_uL3_B"/>
    <property type="match status" value="1"/>
</dbReference>
<dbReference type="Gene3D" id="2.40.30.10">
    <property type="entry name" value="Translation factors"/>
    <property type="match status" value="1"/>
</dbReference>
<comment type="function">
    <text evidence="7">One of the primary rRNA binding proteins, it binds directly near the 3'-end of the 23S rRNA, where it nucleates assembly of the 50S subunit.</text>
</comment>
<dbReference type="GO" id="GO:0022625">
    <property type="term" value="C:cytosolic large ribosomal subunit"/>
    <property type="evidence" value="ECO:0007669"/>
    <property type="project" value="TreeGrafter"/>
</dbReference>
<dbReference type="InterPro" id="IPR000597">
    <property type="entry name" value="Ribosomal_uL3"/>
</dbReference>
<dbReference type="SUPFAM" id="SSF50447">
    <property type="entry name" value="Translation proteins"/>
    <property type="match status" value="1"/>
</dbReference>
<evidence type="ECO:0000256" key="1">
    <source>
        <dbReference type="ARBA" id="ARBA00006540"/>
    </source>
</evidence>
<dbReference type="FunFam" id="2.40.30.10:FF:000004">
    <property type="entry name" value="50S ribosomal protein L3"/>
    <property type="match status" value="1"/>
</dbReference>
<evidence type="ECO:0000256" key="7">
    <source>
        <dbReference type="HAMAP-Rule" id="MF_01325"/>
    </source>
</evidence>
<comment type="caution">
    <text evidence="8">The sequence shown here is derived from an EMBL/GenBank/DDBJ whole genome shotgun (WGS) entry which is preliminary data.</text>
</comment>
<dbReference type="Pfam" id="PF00297">
    <property type="entry name" value="Ribosomal_L3"/>
    <property type="match status" value="1"/>
</dbReference>
<keyword evidence="5 7" id="KW-0687">Ribonucleoprotein</keyword>
<gene>
    <name evidence="7" type="primary">rplC</name>
    <name evidence="8" type="ORF">UU69_C0008G0024</name>
</gene>
<evidence type="ECO:0000256" key="2">
    <source>
        <dbReference type="ARBA" id="ARBA00022730"/>
    </source>
</evidence>
<dbReference type="PANTHER" id="PTHR11229:SF16">
    <property type="entry name" value="LARGE RIBOSOMAL SUBUNIT PROTEIN UL3C"/>
    <property type="match status" value="1"/>
</dbReference>
<dbReference type="InterPro" id="IPR009000">
    <property type="entry name" value="Transl_B-barrel_sf"/>
</dbReference>
<comment type="subunit">
    <text evidence="7">Part of the 50S ribosomal subunit. Forms a cluster with proteins L14 and L19.</text>
</comment>
<accession>A0A0G0WKJ7</accession>
<dbReference type="InterPro" id="IPR019927">
    <property type="entry name" value="Ribosomal_uL3_bac/org-type"/>
</dbReference>
<keyword evidence="4 7" id="KW-0689">Ribosomal protein</keyword>
<dbReference type="GO" id="GO:0003735">
    <property type="term" value="F:structural constituent of ribosome"/>
    <property type="evidence" value="ECO:0007669"/>
    <property type="project" value="UniProtKB-UniRule"/>
</dbReference>
<organism evidence="8 9">
    <name type="scientific">Candidatus Magasanikbacteria bacterium GW2011_GWA2_41_55</name>
    <dbReference type="NCBI Taxonomy" id="1619038"/>
    <lineage>
        <taxon>Bacteria</taxon>
        <taxon>Candidatus Magasanikiibacteriota</taxon>
    </lineage>
</organism>
<sequence length="241" mass="25813">MKFILGKKIQMSQIFKENGDVVPVTLVEAGPCFVTQVKKDTGTGRSGIQIGFEPVETKHLNKPQLGHLKDLPSLRFLKEFSLSMGEEVKVNRGDEITVESFKLGDIVEVIGTSKGKGFQGVVKRHHFAGGPATHGHKDNLRMPGDIGAGGVQRVFKDQRMAGRMGGDQITVKNLEIAAIDAEKNILKIKGALPGARNGLLIIVGQGELIVKKKVEPVVAAPVEAAVASEPVTAPVEEKAKV</sequence>
<evidence type="ECO:0000256" key="3">
    <source>
        <dbReference type="ARBA" id="ARBA00022884"/>
    </source>
</evidence>
<dbReference type="Proteomes" id="UP000034299">
    <property type="component" value="Unassembled WGS sequence"/>
</dbReference>
<name>A0A0G0WKJ7_9BACT</name>
<dbReference type="GO" id="GO:0006412">
    <property type="term" value="P:translation"/>
    <property type="evidence" value="ECO:0007669"/>
    <property type="project" value="UniProtKB-UniRule"/>
</dbReference>
<evidence type="ECO:0000313" key="9">
    <source>
        <dbReference type="Proteomes" id="UP000034299"/>
    </source>
</evidence>
<protein>
    <recommendedName>
        <fullName evidence="6 7">Large ribosomal subunit protein uL3</fullName>
    </recommendedName>
</protein>
<dbReference type="NCBIfam" id="TIGR03625">
    <property type="entry name" value="L3_bact"/>
    <property type="match status" value="1"/>
</dbReference>
<dbReference type="EMBL" id="LCBP01000008">
    <property type="protein sequence ID" value="KKS13339.1"/>
    <property type="molecule type" value="Genomic_DNA"/>
</dbReference>
<evidence type="ECO:0000256" key="5">
    <source>
        <dbReference type="ARBA" id="ARBA00023274"/>
    </source>
</evidence>
<dbReference type="PANTHER" id="PTHR11229">
    <property type="entry name" value="50S RIBOSOMAL PROTEIN L3"/>
    <property type="match status" value="1"/>
</dbReference>
<comment type="similarity">
    <text evidence="1 7">Belongs to the universal ribosomal protein uL3 family.</text>
</comment>
<keyword evidence="2 7" id="KW-0699">rRNA-binding</keyword>
<dbReference type="AlphaFoldDB" id="A0A0G0WKJ7"/>
<dbReference type="GO" id="GO:0019843">
    <property type="term" value="F:rRNA binding"/>
    <property type="evidence" value="ECO:0007669"/>
    <property type="project" value="UniProtKB-UniRule"/>
</dbReference>
<dbReference type="Gene3D" id="3.30.160.810">
    <property type="match status" value="1"/>
</dbReference>
<proteinExistence type="inferred from homology"/>
<evidence type="ECO:0000256" key="4">
    <source>
        <dbReference type="ARBA" id="ARBA00022980"/>
    </source>
</evidence>
<reference evidence="8 9" key="1">
    <citation type="journal article" date="2015" name="Nature">
        <title>rRNA introns, odd ribosomes, and small enigmatic genomes across a large radiation of phyla.</title>
        <authorList>
            <person name="Brown C.T."/>
            <person name="Hug L.A."/>
            <person name="Thomas B.C."/>
            <person name="Sharon I."/>
            <person name="Castelle C.J."/>
            <person name="Singh A."/>
            <person name="Wilkins M.J."/>
            <person name="Williams K.H."/>
            <person name="Banfield J.F."/>
        </authorList>
    </citation>
    <scope>NUCLEOTIDE SEQUENCE [LARGE SCALE GENOMIC DNA]</scope>
</reference>
<evidence type="ECO:0000313" key="8">
    <source>
        <dbReference type="EMBL" id="KKS13339.1"/>
    </source>
</evidence>
<evidence type="ECO:0000256" key="6">
    <source>
        <dbReference type="ARBA" id="ARBA00035243"/>
    </source>
</evidence>
<dbReference type="PATRIC" id="fig|1619038.3.peg.226"/>